<reference evidence="3 4" key="1">
    <citation type="submission" date="2016-05" db="EMBL/GenBank/DDBJ databases">
        <title>A degradative enzymes factory behind the ericoid mycorrhizal symbiosis.</title>
        <authorList>
            <consortium name="DOE Joint Genome Institute"/>
            <person name="Martino E."/>
            <person name="Morin E."/>
            <person name="Grelet G."/>
            <person name="Kuo A."/>
            <person name="Kohler A."/>
            <person name="Daghino S."/>
            <person name="Barry K."/>
            <person name="Choi C."/>
            <person name="Cichocki N."/>
            <person name="Clum A."/>
            <person name="Copeland A."/>
            <person name="Hainaut M."/>
            <person name="Haridas S."/>
            <person name="Labutti K."/>
            <person name="Lindquist E."/>
            <person name="Lipzen A."/>
            <person name="Khouja H.-R."/>
            <person name="Murat C."/>
            <person name="Ohm R."/>
            <person name="Olson A."/>
            <person name="Spatafora J."/>
            <person name="Veneault-Fourrey C."/>
            <person name="Henrissat B."/>
            <person name="Grigoriev I."/>
            <person name="Martin F."/>
            <person name="Perotto S."/>
        </authorList>
    </citation>
    <scope>NUCLEOTIDE SEQUENCE [LARGE SCALE GENOMIC DNA]</scope>
    <source>
        <strain evidence="3 4">UAMH 7357</strain>
    </source>
</reference>
<evidence type="ECO:0000313" key="3">
    <source>
        <dbReference type="EMBL" id="PMD26729.1"/>
    </source>
</evidence>
<feature type="transmembrane region" description="Helical" evidence="1">
    <location>
        <begin position="324"/>
        <end position="343"/>
    </location>
</feature>
<evidence type="ECO:0000256" key="1">
    <source>
        <dbReference type="SAM" id="Phobius"/>
    </source>
</evidence>
<feature type="chain" id="PRO_5014334706" evidence="2">
    <location>
        <begin position="24"/>
        <end position="396"/>
    </location>
</feature>
<sequence>MMVTRKILTALVSIIAMASTAGAWEDCGWTSPAQIVGQIEAEKLNVIDLVVKCADICQVAFNSSSVASELAGEGVMISYYIQVALICLFAGLLPVVIWLFNVFSWKAGIRTTPLLRTLRKSVYEINAFFSISLSVASLVRWSQDPPVMETVFISYLVWNQISNTVFMLYGQLHDQLLNRTPLIWDWNLYYAAIGLAHLIASCVIVLPNRATYKDLATQCRIQQQFPDIAKLIPASALGTSTLKCILIGLSISLGLVILTRLFGKALLNFIPAWNRRQGGRTFNTFNSGFLLISIVTIIALAQIFAEMRGVLKTLNGDQLPENGWGYGEITAILLWVPLLWSLLKETMKHMRVTHPTQQAGTQTQAGGGITAFTIEIAPDAGPPLYASEKGEATLRV</sequence>
<evidence type="ECO:0000256" key="2">
    <source>
        <dbReference type="SAM" id="SignalP"/>
    </source>
</evidence>
<organism evidence="3 4">
    <name type="scientific">Hyaloscypha hepaticicola</name>
    <dbReference type="NCBI Taxonomy" id="2082293"/>
    <lineage>
        <taxon>Eukaryota</taxon>
        <taxon>Fungi</taxon>
        <taxon>Dikarya</taxon>
        <taxon>Ascomycota</taxon>
        <taxon>Pezizomycotina</taxon>
        <taxon>Leotiomycetes</taxon>
        <taxon>Helotiales</taxon>
        <taxon>Hyaloscyphaceae</taxon>
        <taxon>Hyaloscypha</taxon>
    </lineage>
</organism>
<evidence type="ECO:0000313" key="4">
    <source>
        <dbReference type="Proteomes" id="UP000235672"/>
    </source>
</evidence>
<feature type="transmembrane region" description="Helical" evidence="1">
    <location>
        <begin position="182"/>
        <end position="206"/>
    </location>
</feature>
<dbReference type="OrthoDB" id="4582561at2759"/>
<feature type="signal peptide" evidence="2">
    <location>
        <begin position="1"/>
        <end position="23"/>
    </location>
</feature>
<feature type="transmembrane region" description="Helical" evidence="1">
    <location>
        <begin position="284"/>
        <end position="304"/>
    </location>
</feature>
<keyword evidence="4" id="KW-1185">Reference proteome</keyword>
<keyword evidence="1" id="KW-0812">Transmembrane</keyword>
<feature type="transmembrane region" description="Helical" evidence="1">
    <location>
        <begin position="121"/>
        <end position="139"/>
    </location>
</feature>
<dbReference type="Proteomes" id="UP000235672">
    <property type="component" value="Unassembled WGS sequence"/>
</dbReference>
<feature type="transmembrane region" description="Helical" evidence="1">
    <location>
        <begin position="245"/>
        <end position="263"/>
    </location>
</feature>
<keyword evidence="1" id="KW-1133">Transmembrane helix</keyword>
<name>A0A2J6QKG3_9HELO</name>
<keyword evidence="2" id="KW-0732">Signal</keyword>
<feature type="transmembrane region" description="Helical" evidence="1">
    <location>
        <begin position="151"/>
        <end position="170"/>
    </location>
</feature>
<keyword evidence="1" id="KW-0472">Membrane</keyword>
<accession>A0A2J6QKG3</accession>
<proteinExistence type="predicted"/>
<dbReference type="AlphaFoldDB" id="A0A2J6QKG3"/>
<gene>
    <name evidence="3" type="ORF">NA56DRAFT_744052</name>
</gene>
<dbReference type="STRING" id="1745343.A0A2J6QKG3"/>
<protein>
    <submittedName>
        <fullName evidence="3">Uncharacterized protein</fullName>
    </submittedName>
</protein>
<dbReference type="EMBL" id="KZ613467">
    <property type="protein sequence ID" value="PMD26729.1"/>
    <property type="molecule type" value="Genomic_DNA"/>
</dbReference>
<feature type="transmembrane region" description="Helical" evidence="1">
    <location>
        <begin position="79"/>
        <end position="100"/>
    </location>
</feature>